<dbReference type="Proteomes" id="UP000218238">
    <property type="component" value="Unassembled WGS sequence"/>
</dbReference>
<evidence type="ECO:0000256" key="4">
    <source>
        <dbReference type="PIRSR" id="PIRSR000303-1"/>
    </source>
</evidence>
<dbReference type="InterPro" id="IPR029759">
    <property type="entry name" value="GPX_AS"/>
</dbReference>
<dbReference type="PANTHER" id="PTHR11592:SF78">
    <property type="entry name" value="GLUTATHIONE PEROXIDASE"/>
    <property type="match status" value="1"/>
</dbReference>
<protein>
    <recommendedName>
        <fullName evidence="5">Glutathione peroxidase</fullName>
    </recommendedName>
</protein>
<dbReference type="RefSeq" id="WP_095722978.1">
    <property type="nucleotide sequence ID" value="NZ_NTFS01000208.1"/>
</dbReference>
<keyword evidence="3 5" id="KW-0560">Oxidoreductase</keyword>
<accession>A0A2A2TG55</accession>
<evidence type="ECO:0000256" key="2">
    <source>
        <dbReference type="ARBA" id="ARBA00022559"/>
    </source>
</evidence>
<gene>
    <name evidence="7" type="ORF">CK510_17805</name>
</gene>
<proteinExistence type="inferred from homology"/>
<dbReference type="OrthoDB" id="9789406at2"/>
<dbReference type="PROSITE" id="PS51352">
    <property type="entry name" value="THIOREDOXIN_2"/>
    <property type="match status" value="1"/>
</dbReference>
<sequence>MSNTISDISVKTINGQDKVLSEYAGKVLLIVNVASYCGYTGQYSGLEKLNQKYKDAGLRVLGFPCNDFGAQEPGSNEEIVQFCDRNYGVTFDLFDKVSAKGGDKHPLYARLTSSVEPKGDVSWNFEKFIIAKNGEIVARFKSVTTPDSPELISIIEQELAK</sequence>
<dbReference type="AlphaFoldDB" id="A0A2A2TG55"/>
<comment type="similarity">
    <text evidence="1 5">Belongs to the glutathione peroxidase family.</text>
</comment>
<evidence type="ECO:0000313" key="8">
    <source>
        <dbReference type="Proteomes" id="UP000218238"/>
    </source>
</evidence>
<dbReference type="InterPro" id="IPR000889">
    <property type="entry name" value="Glutathione_peroxidase"/>
</dbReference>
<dbReference type="FunFam" id="3.40.30.10:FF:000010">
    <property type="entry name" value="Glutathione peroxidase"/>
    <property type="match status" value="1"/>
</dbReference>
<dbReference type="PANTHER" id="PTHR11592">
    <property type="entry name" value="GLUTATHIONE PEROXIDASE"/>
    <property type="match status" value="1"/>
</dbReference>
<dbReference type="Pfam" id="PF00255">
    <property type="entry name" value="GSHPx"/>
    <property type="match status" value="1"/>
</dbReference>
<dbReference type="GO" id="GO:0034599">
    <property type="term" value="P:cellular response to oxidative stress"/>
    <property type="evidence" value="ECO:0007669"/>
    <property type="project" value="TreeGrafter"/>
</dbReference>
<comment type="caution">
    <text evidence="7">The sequence shown here is derived from an EMBL/GenBank/DDBJ whole genome shotgun (WGS) entry which is preliminary data.</text>
</comment>
<dbReference type="PIRSF" id="PIRSF000303">
    <property type="entry name" value="Glutathion_perox"/>
    <property type="match status" value="1"/>
</dbReference>
<dbReference type="PROSITE" id="PS00460">
    <property type="entry name" value="GLUTATHIONE_PEROXID_1"/>
    <property type="match status" value="1"/>
</dbReference>
<evidence type="ECO:0000256" key="5">
    <source>
        <dbReference type="RuleBase" id="RU000499"/>
    </source>
</evidence>
<evidence type="ECO:0000256" key="3">
    <source>
        <dbReference type="ARBA" id="ARBA00023002"/>
    </source>
</evidence>
<dbReference type="PROSITE" id="PS51355">
    <property type="entry name" value="GLUTATHIONE_PEROXID_3"/>
    <property type="match status" value="1"/>
</dbReference>
<evidence type="ECO:0000256" key="1">
    <source>
        <dbReference type="ARBA" id="ARBA00006926"/>
    </source>
</evidence>
<dbReference type="GO" id="GO:0004601">
    <property type="term" value="F:peroxidase activity"/>
    <property type="evidence" value="ECO:0007669"/>
    <property type="project" value="UniProtKB-KW"/>
</dbReference>
<dbReference type="SUPFAM" id="SSF52833">
    <property type="entry name" value="Thioredoxin-like"/>
    <property type="match status" value="1"/>
</dbReference>
<reference evidence="7 8" key="1">
    <citation type="submission" date="2017-08" db="EMBL/GenBank/DDBJ databases">
        <title>Draft genome sequence of filamentous cyanobacterium Calothrix elsteri CCALA 953.</title>
        <authorList>
            <person name="Gagunashvili A.N."/>
            <person name="Elster J."/>
            <person name="Andresson O.S."/>
        </authorList>
    </citation>
    <scope>NUCLEOTIDE SEQUENCE [LARGE SCALE GENOMIC DNA]</scope>
    <source>
        <strain evidence="7 8">CCALA 953</strain>
    </source>
</reference>
<name>A0A2A2TG55_9CYAN</name>
<dbReference type="EMBL" id="NTFS01000208">
    <property type="protein sequence ID" value="PAX52712.1"/>
    <property type="molecule type" value="Genomic_DNA"/>
</dbReference>
<evidence type="ECO:0000259" key="6">
    <source>
        <dbReference type="PROSITE" id="PS51352"/>
    </source>
</evidence>
<dbReference type="CDD" id="cd00340">
    <property type="entry name" value="GSH_Peroxidase"/>
    <property type="match status" value="1"/>
</dbReference>
<feature type="domain" description="Thioredoxin" evidence="6">
    <location>
        <begin position="1"/>
        <end position="160"/>
    </location>
</feature>
<feature type="active site" evidence="4">
    <location>
        <position position="37"/>
    </location>
</feature>
<keyword evidence="2 5" id="KW-0575">Peroxidase</keyword>
<organism evidence="7 8">
    <name type="scientific">Brunnivagina elsteri CCALA 953</name>
    <dbReference type="NCBI Taxonomy" id="987040"/>
    <lineage>
        <taxon>Bacteria</taxon>
        <taxon>Bacillati</taxon>
        <taxon>Cyanobacteriota</taxon>
        <taxon>Cyanophyceae</taxon>
        <taxon>Nostocales</taxon>
        <taxon>Calotrichaceae</taxon>
        <taxon>Brunnivagina</taxon>
    </lineage>
</organism>
<dbReference type="Gene3D" id="3.40.30.10">
    <property type="entry name" value="Glutaredoxin"/>
    <property type="match status" value="1"/>
</dbReference>
<evidence type="ECO:0000313" key="7">
    <source>
        <dbReference type="EMBL" id="PAX52712.1"/>
    </source>
</evidence>
<dbReference type="InterPro" id="IPR013766">
    <property type="entry name" value="Thioredoxin_domain"/>
</dbReference>
<keyword evidence="8" id="KW-1185">Reference proteome</keyword>
<dbReference type="PRINTS" id="PR01011">
    <property type="entry name" value="GLUTPROXDASE"/>
</dbReference>
<dbReference type="InterPro" id="IPR036249">
    <property type="entry name" value="Thioredoxin-like_sf"/>
</dbReference>